<name>A0AAV4HCZ1_9GAST</name>
<keyword evidence="4" id="KW-1185">Reference proteome</keyword>
<dbReference type="SMART" id="SM00343">
    <property type="entry name" value="ZnF_C2HC"/>
    <property type="match status" value="1"/>
</dbReference>
<reference evidence="3 4" key="1">
    <citation type="journal article" date="2021" name="Elife">
        <title>Chloroplast acquisition without the gene transfer in kleptoplastic sea slugs, Plakobranchus ocellatus.</title>
        <authorList>
            <person name="Maeda T."/>
            <person name="Takahashi S."/>
            <person name="Yoshida T."/>
            <person name="Shimamura S."/>
            <person name="Takaki Y."/>
            <person name="Nagai Y."/>
            <person name="Toyoda A."/>
            <person name="Suzuki Y."/>
            <person name="Arimoto A."/>
            <person name="Ishii H."/>
            <person name="Satoh N."/>
            <person name="Nishiyama T."/>
            <person name="Hasebe M."/>
            <person name="Maruyama T."/>
            <person name="Minagawa J."/>
            <person name="Obokata J."/>
            <person name="Shigenobu S."/>
        </authorList>
    </citation>
    <scope>NUCLEOTIDE SEQUENCE [LARGE SCALE GENOMIC DNA]</scope>
</reference>
<accession>A0AAV4HCZ1</accession>
<dbReference type="EMBL" id="BMAT01001879">
    <property type="protein sequence ID" value="GFR94596.1"/>
    <property type="molecule type" value="Genomic_DNA"/>
</dbReference>
<feature type="domain" description="CCHC-type" evidence="2">
    <location>
        <begin position="171"/>
        <end position="187"/>
    </location>
</feature>
<dbReference type="SUPFAM" id="SSF57756">
    <property type="entry name" value="Retrovirus zinc finger-like domains"/>
    <property type="match status" value="1"/>
</dbReference>
<evidence type="ECO:0000313" key="3">
    <source>
        <dbReference type="EMBL" id="GFR94596.1"/>
    </source>
</evidence>
<dbReference type="PANTHER" id="PTHR19963:SF30">
    <property type="entry name" value="ENDONUCLEASE_EXONUCLEASE_PHOSPHATASE DOMAIN-CONTAINING PROTEIN"/>
    <property type="match status" value="1"/>
</dbReference>
<dbReference type="PROSITE" id="PS50158">
    <property type="entry name" value="ZF_CCHC"/>
    <property type="match status" value="1"/>
</dbReference>
<keyword evidence="1" id="KW-0862">Zinc</keyword>
<keyword evidence="1" id="KW-0479">Metal-binding</keyword>
<dbReference type="PANTHER" id="PTHR19963">
    <property type="entry name" value="CCHC-TYPE DOMAIN-CONTAINING PROTEIN"/>
    <property type="match status" value="1"/>
</dbReference>
<dbReference type="Gene3D" id="4.10.60.10">
    <property type="entry name" value="Zinc finger, CCHC-type"/>
    <property type="match status" value="1"/>
</dbReference>
<dbReference type="InterPro" id="IPR036875">
    <property type="entry name" value="Znf_CCHC_sf"/>
</dbReference>
<protein>
    <submittedName>
        <fullName evidence="3">Zinc knuckle domain-containing protein</fullName>
    </submittedName>
</protein>
<evidence type="ECO:0000313" key="4">
    <source>
        <dbReference type="Proteomes" id="UP000762676"/>
    </source>
</evidence>
<gene>
    <name evidence="3" type="ORF">ElyMa_000923100</name>
</gene>
<dbReference type="AlphaFoldDB" id="A0AAV4HCZ1"/>
<organism evidence="3 4">
    <name type="scientific">Elysia marginata</name>
    <dbReference type="NCBI Taxonomy" id="1093978"/>
    <lineage>
        <taxon>Eukaryota</taxon>
        <taxon>Metazoa</taxon>
        <taxon>Spiralia</taxon>
        <taxon>Lophotrochozoa</taxon>
        <taxon>Mollusca</taxon>
        <taxon>Gastropoda</taxon>
        <taxon>Heterobranchia</taxon>
        <taxon>Euthyneura</taxon>
        <taxon>Panpulmonata</taxon>
        <taxon>Sacoglossa</taxon>
        <taxon>Placobranchoidea</taxon>
        <taxon>Plakobranchidae</taxon>
        <taxon>Elysia</taxon>
    </lineage>
</organism>
<evidence type="ECO:0000256" key="1">
    <source>
        <dbReference type="PROSITE-ProRule" id="PRU00047"/>
    </source>
</evidence>
<dbReference type="Proteomes" id="UP000762676">
    <property type="component" value="Unassembled WGS sequence"/>
</dbReference>
<sequence>MKEQEKSHLMRLDRLLQTLRSSYGEKRSVSLLLGFFQGTRQRRVEDSRAFSHRLREALLTRQRETEAQVVGPRLLRDHFAENLADAILRRQLRERVATSPEVTFLALRKMSVRLESDNPLDLHEEKAFSRQVAATGETLAAMKLLAEQVTKLTSLVAEGRSQPAAPRRGVRCYICRKEGHIARYCPNGRKPQLQGKRGNAKPLLELVEL</sequence>
<dbReference type="GO" id="GO:0008270">
    <property type="term" value="F:zinc ion binding"/>
    <property type="evidence" value="ECO:0007669"/>
    <property type="project" value="UniProtKB-KW"/>
</dbReference>
<keyword evidence="1" id="KW-0863">Zinc-finger</keyword>
<dbReference type="GO" id="GO:0003676">
    <property type="term" value="F:nucleic acid binding"/>
    <property type="evidence" value="ECO:0007669"/>
    <property type="project" value="InterPro"/>
</dbReference>
<proteinExistence type="predicted"/>
<dbReference type="InterPro" id="IPR001878">
    <property type="entry name" value="Znf_CCHC"/>
</dbReference>
<dbReference type="Pfam" id="PF00098">
    <property type="entry name" value="zf-CCHC"/>
    <property type="match status" value="1"/>
</dbReference>
<evidence type="ECO:0000259" key="2">
    <source>
        <dbReference type="PROSITE" id="PS50158"/>
    </source>
</evidence>
<comment type="caution">
    <text evidence="3">The sequence shown here is derived from an EMBL/GenBank/DDBJ whole genome shotgun (WGS) entry which is preliminary data.</text>
</comment>